<reference evidence="2" key="1">
    <citation type="submission" date="2009-01" db="EMBL/GenBank/DDBJ databases">
        <title>Complete sequence of plasmid 1 of Methylobacterium nodulans ORS 2060.</title>
        <authorList>
            <consortium name="US DOE Joint Genome Institute"/>
            <person name="Lucas S."/>
            <person name="Copeland A."/>
            <person name="Lapidus A."/>
            <person name="Glavina del Rio T."/>
            <person name="Dalin E."/>
            <person name="Tice H."/>
            <person name="Bruce D."/>
            <person name="Goodwin L."/>
            <person name="Pitluck S."/>
            <person name="Sims D."/>
            <person name="Brettin T."/>
            <person name="Detter J.C."/>
            <person name="Han C."/>
            <person name="Larimer F."/>
            <person name="Land M."/>
            <person name="Hauser L."/>
            <person name="Kyrpides N."/>
            <person name="Ivanova N."/>
            <person name="Marx C.J."/>
            <person name="Richardson P."/>
        </authorList>
    </citation>
    <scope>NUCLEOTIDE SEQUENCE [LARGE SCALE GENOMIC DNA]</scope>
    <source>
        <strain evidence="2">LMG 21967 / CNCM I-2342 / ORS 2060</strain>
        <plasmid evidence="2">Plasmid pMNOD01</plasmid>
    </source>
</reference>
<sequence length="48" mass="5270">MEMAFVRSAPTGGGAFFFGSQMALTGLRRGNPRPYTWSRFAMLSPGQQ</sequence>
<dbReference type="AlphaFoldDB" id="B8IWL5"/>
<dbReference type="HOGENOM" id="CLU_3154758_0_0_5"/>
<organism evidence="1 2">
    <name type="scientific">Methylobacterium nodulans (strain LMG 21967 / CNCM I-2342 / ORS 2060)</name>
    <dbReference type="NCBI Taxonomy" id="460265"/>
    <lineage>
        <taxon>Bacteria</taxon>
        <taxon>Pseudomonadati</taxon>
        <taxon>Pseudomonadota</taxon>
        <taxon>Alphaproteobacteria</taxon>
        <taxon>Hyphomicrobiales</taxon>
        <taxon>Methylobacteriaceae</taxon>
        <taxon>Methylobacterium</taxon>
    </lineage>
</organism>
<name>B8IWL5_METNO</name>
<accession>B8IWL5</accession>
<protein>
    <submittedName>
        <fullName evidence="1">Uncharacterized protein</fullName>
    </submittedName>
</protein>
<dbReference type="KEGG" id="mno:Mnod_8752"/>
<dbReference type="Proteomes" id="UP000008207">
    <property type="component" value="Plasmid pMNOD01"/>
</dbReference>
<evidence type="ECO:0000313" key="2">
    <source>
        <dbReference type="Proteomes" id="UP000008207"/>
    </source>
</evidence>
<keyword evidence="2" id="KW-1185">Reference proteome</keyword>
<keyword evidence="1" id="KW-0614">Plasmid</keyword>
<proteinExistence type="predicted"/>
<evidence type="ECO:0000313" key="1">
    <source>
        <dbReference type="EMBL" id="ACL62805.1"/>
    </source>
</evidence>
<dbReference type="EMBL" id="CP001350">
    <property type="protein sequence ID" value="ACL62805.1"/>
    <property type="molecule type" value="Genomic_DNA"/>
</dbReference>
<gene>
    <name evidence="1" type="ordered locus">Mnod_8752</name>
</gene>
<geneLocation type="plasmid" evidence="1 2">
    <name>pMNOD01</name>
</geneLocation>